<evidence type="ECO:0000313" key="2">
    <source>
        <dbReference type="EMBL" id="PAV81734.1"/>
    </source>
</evidence>
<dbReference type="AlphaFoldDB" id="A0A2A2L6F3"/>
<feature type="transmembrane region" description="Helical" evidence="1">
    <location>
        <begin position="23"/>
        <end position="42"/>
    </location>
</feature>
<reference evidence="2 3" key="1">
    <citation type="journal article" date="2017" name="Curr. Biol.">
        <title>Genome architecture and evolution of a unichromosomal asexual nematode.</title>
        <authorList>
            <person name="Fradin H."/>
            <person name="Zegar C."/>
            <person name="Gutwein M."/>
            <person name="Lucas J."/>
            <person name="Kovtun M."/>
            <person name="Corcoran D."/>
            <person name="Baugh L.R."/>
            <person name="Kiontke K."/>
            <person name="Gunsalus K."/>
            <person name="Fitch D.H."/>
            <person name="Piano F."/>
        </authorList>
    </citation>
    <scope>NUCLEOTIDE SEQUENCE [LARGE SCALE GENOMIC DNA]</scope>
    <source>
        <strain evidence="2">PF1309</strain>
    </source>
</reference>
<gene>
    <name evidence="2" type="ORF">WR25_06309</name>
</gene>
<sequence length="330" mass="37404">MSLTPAAAVPCPRETMTTSSVDYIIQHYVFPCQLTVFTFVAYKTIQKIANEQTRVVARHSFFLLIAIDFLILATMLPQSLFSFEFFYSSESLRRLFHYSKIVINSSANYFSAVEIFLTLTICAECYVKARQLTRVEKIFKGQLYGLLILGIFGVSLTITFYHFFIYELKTGYQCDGTKLLSRVAASEDYFSMSSVKIFNTNQAICSIIVPGVLVLVLVRKIVHFIKEGKMPLKEVEDSECQQFFSSTDCEVAYKRELLVYFPLIAISFVLSHSVSFIPFLIDLFPSLRGPAFVDIISITNNMLLWGKLVTLYAIFKSCHLLGASGLVAEF</sequence>
<keyword evidence="3" id="KW-1185">Reference proteome</keyword>
<dbReference type="Gene3D" id="1.20.1070.10">
    <property type="entry name" value="Rhodopsin 7-helix transmembrane proteins"/>
    <property type="match status" value="1"/>
</dbReference>
<protein>
    <recommendedName>
        <fullName evidence="4">G-protein coupled receptors family 1 profile domain-containing protein</fullName>
    </recommendedName>
</protein>
<keyword evidence="1" id="KW-0812">Transmembrane</keyword>
<dbReference type="EMBL" id="LIAE01007132">
    <property type="protein sequence ID" value="PAV81734.1"/>
    <property type="molecule type" value="Genomic_DNA"/>
</dbReference>
<feature type="transmembrane region" description="Helical" evidence="1">
    <location>
        <begin position="201"/>
        <end position="222"/>
    </location>
</feature>
<organism evidence="2 3">
    <name type="scientific">Diploscapter pachys</name>
    <dbReference type="NCBI Taxonomy" id="2018661"/>
    <lineage>
        <taxon>Eukaryota</taxon>
        <taxon>Metazoa</taxon>
        <taxon>Ecdysozoa</taxon>
        <taxon>Nematoda</taxon>
        <taxon>Chromadorea</taxon>
        <taxon>Rhabditida</taxon>
        <taxon>Rhabditina</taxon>
        <taxon>Rhabditomorpha</taxon>
        <taxon>Rhabditoidea</taxon>
        <taxon>Rhabditidae</taxon>
        <taxon>Diploscapter</taxon>
    </lineage>
</organism>
<name>A0A2A2L6F3_9BILA</name>
<feature type="transmembrane region" description="Helical" evidence="1">
    <location>
        <begin position="101"/>
        <end position="122"/>
    </location>
</feature>
<dbReference type="PANTHER" id="PTHR46895">
    <property type="entry name" value="PROTEIN CBG20548-RELATED"/>
    <property type="match status" value="1"/>
</dbReference>
<feature type="transmembrane region" description="Helical" evidence="1">
    <location>
        <begin position="143"/>
        <end position="164"/>
    </location>
</feature>
<proteinExistence type="predicted"/>
<comment type="caution">
    <text evidence="2">The sequence shown here is derived from an EMBL/GenBank/DDBJ whole genome shotgun (WGS) entry which is preliminary data.</text>
</comment>
<feature type="transmembrane region" description="Helical" evidence="1">
    <location>
        <begin position="62"/>
        <end position="81"/>
    </location>
</feature>
<evidence type="ECO:0008006" key="4">
    <source>
        <dbReference type="Google" id="ProtNLM"/>
    </source>
</evidence>
<feature type="transmembrane region" description="Helical" evidence="1">
    <location>
        <begin position="257"/>
        <end position="281"/>
    </location>
</feature>
<evidence type="ECO:0000256" key="1">
    <source>
        <dbReference type="SAM" id="Phobius"/>
    </source>
</evidence>
<keyword evidence="1" id="KW-0472">Membrane</keyword>
<keyword evidence="1" id="KW-1133">Transmembrane helix</keyword>
<dbReference type="SUPFAM" id="SSF81321">
    <property type="entry name" value="Family A G protein-coupled receptor-like"/>
    <property type="match status" value="1"/>
</dbReference>
<evidence type="ECO:0000313" key="3">
    <source>
        <dbReference type="Proteomes" id="UP000218231"/>
    </source>
</evidence>
<dbReference type="OrthoDB" id="5853783at2759"/>
<accession>A0A2A2L6F3</accession>
<dbReference type="Proteomes" id="UP000218231">
    <property type="component" value="Unassembled WGS sequence"/>
</dbReference>